<name>A0A6I0F7Q0_9FIRM</name>
<evidence type="ECO:0000313" key="3">
    <source>
        <dbReference type="Proteomes" id="UP000468766"/>
    </source>
</evidence>
<accession>A0A6I0F7Q0</accession>
<evidence type="ECO:0000259" key="1">
    <source>
        <dbReference type="SMART" id="SM00460"/>
    </source>
</evidence>
<dbReference type="OrthoDB" id="1817605at2"/>
<protein>
    <submittedName>
        <fullName evidence="2">Transglutaminase family protein</fullName>
    </submittedName>
</protein>
<dbReference type="PANTHER" id="PTHR33490">
    <property type="entry name" value="BLR5614 PROTEIN-RELATED"/>
    <property type="match status" value="1"/>
</dbReference>
<dbReference type="SMART" id="SM00460">
    <property type="entry name" value="TGc"/>
    <property type="match status" value="1"/>
</dbReference>
<feature type="domain" description="Transglutaminase-like" evidence="1">
    <location>
        <begin position="181"/>
        <end position="246"/>
    </location>
</feature>
<dbReference type="Proteomes" id="UP000468766">
    <property type="component" value="Unassembled WGS sequence"/>
</dbReference>
<gene>
    <name evidence="2" type="ORF">F9B85_05805</name>
</gene>
<dbReference type="Gene3D" id="3.10.620.30">
    <property type="match status" value="1"/>
</dbReference>
<proteinExistence type="predicted"/>
<dbReference type="Pfam" id="PF01841">
    <property type="entry name" value="Transglut_core"/>
    <property type="match status" value="1"/>
</dbReference>
<keyword evidence="3" id="KW-1185">Reference proteome</keyword>
<dbReference type="AlphaFoldDB" id="A0A6I0F7Q0"/>
<sequence length="290" mass="33329">MTTLAIYHRTLYGYSSKVIEGVSEVRLSPMNCHHYGFDQRLYSFQLKTEPLGAIQQHQDAFGNIVHTLWFEEPHDQLIIETRSIVERQMINTESNLASLSISKTISSVSQEQWPEDYKQNFAEWLMETPSCLFLPEVQALAQQFDLPAQGWPEVVRMARYLYENYSYQEKVTQVCSSVREILTKKMGVCQDFSHLLLALLRYRAIPARYVSGYIPCDGILRGGGASHAWVEVWLPGRDWQGIDPTNNCLVNDHYVKIAHGRDYHDVVPVKGIFRGRAKQSMQVTVDVQIL</sequence>
<dbReference type="EMBL" id="WBXO01000003">
    <property type="protein sequence ID" value="KAB2953423.1"/>
    <property type="molecule type" value="Genomic_DNA"/>
</dbReference>
<reference evidence="2 3" key="1">
    <citation type="submission" date="2019-10" db="EMBL/GenBank/DDBJ databases">
        <title>Whole-genome sequence of the extremophile Heliorestis acidaminivorans DSM 24790.</title>
        <authorList>
            <person name="Kyndt J.A."/>
            <person name="Meyer T.E."/>
        </authorList>
    </citation>
    <scope>NUCLEOTIDE SEQUENCE [LARGE SCALE GENOMIC DNA]</scope>
    <source>
        <strain evidence="2 3">DSM 24790</strain>
    </source>
</reference>
<comment type="caution">
    <text evidence="2">The sequence shown here is derived from an EMBL/GenBank/DDBJ whole genome shotgun (WGS) entry which is preliminary data.</text>
</comment>
<organism evidence="2 3">
    <name type="scientific">Heliorestis acidaminivorans</name>
    <dbReference type="NCBI Taxonomy" id="553427"/>
    <lineage>
        <taxon>Bacteria</taxon>
        <taxon>Bacillati</taxon>
        <taxon>Bacillota</taxon>
        <taxon>Clostridia</taxon>
        <taxon>Eubacteriales</taxon>
        <taxon>Heliobacteriaceae</taxon>
        <taxon>Heliorestis</taxon>
    </lineage>
</organism>
<dbReference type="SUPFAM" id="SSF54001">
    <property type="entry name" value="Cysteine proteinases"/>
    <property type="match status" value="1"/>
</dbReference>
<dbReference type="InterPro" id="IPR013589">
    <property type="entry name" value="Bac_transglu_N"/>
</dbReference>
<dbReference type="Pfam" id="PF08379">
    <property type="entry name" value="Bact_transglu_N"/>
    <property type="match status" value="1"/>
</dbReference>
<dbReference type="PANTHER" id="PTHR33490:SF6">
    <property type="entry name" value="SLL1049 PROTEIN"/>
    <property type="match status" value="1"/>
</dbReference>
<dbReference type="InterPro" id="IPR002931">
    <property type="entry name" value="Transglutaminase-like"/>
</dbReference>
<evidence type="ECO:0000313" key="2">
    <source>
        <dbReference type="EMBL" id="KAB2953423.1"/>
    </source>
</evidence>
<dbReference type="InterPro" id="IPR038765">
    <property type="entry name" value="Papain-like_cys_pep_sf"/>
</dbReference>
<dbReference type="RefSeq" id="WP_151619443.1">
    <property type="nucleotide sequence ID" value="NZ_WBXO01000003.1"/>
</dbReference>